<name>A0A7C1WSM6_9PSED</name>
<sequence length="63" mass="7096">MQEAECAPEFCGRTQSTVGVSLLAKAAFGPLKMCRMYQPLREQAHSYRRLSTPRNSVAEHNQL</sequence>
<protein>
    <submittedName>
        <fullName evidence="1">Uncharacterized protein</fullName>
    </submittedName>
</protein>
<gene>
    <name evidence="1" type="ORF">ENP23_02265</name>
</gene>
<proteinExistence type="predicted"/>
<accession>A0A7C1WSM6</accession>
<evidence type="ECO:0000313" key="1">
    <source>
        <dbReference type="EMBL" id="HEF24584.1"/>
    </source>
</evidence>
<dbReference type="AlphaFoldDB" id="A0A7C1WSM6"/>
<dbReference type="EMBL" id="DSIN01000008">
    <property type="protein sequence ID" value="HEF24584.1"/>
    <property type="molecule type" value="Genomic_DNA"/>
</dbReference>
<comment type="caution">
    <text evidence="1">The sequence shown here is derived from an EMBL/GenBank/DDBJ whole genome shotgun (WGS) entry which is preliminary data.</text>
</comment>
<organism evidence="1">
    <name type="scientific">Pseudomonas graminis</name>
    <dbReference type="NCBI Taxonomy" id="158627"/>
    <lineage>
        <taxon>Bacteria</taxon>
        <taxon>Pseudomonadati</taxon>
        <taxon>Pseudomonadota</taxon>
        <taxon>Gammaproteobacteria</taxon>
        <taxon>Pseudomonadales</taxon>
        <taxon>Pseudomonadaceae</taxon>
        <taxon>Pseudomonas</taxon>
    </lineage>
</organism>
<reference evidence="1" key="1">
    <citation type="journal article" date="2020" name="mSystems">
        <title>Genome- and Community-Level Interaction Insights into Carbon Utilization and Element Cycling Functions of Hydrothermarchaeota in Hydrothermal Sediment.</title>
        <authorList>
            <person name="Zhou Z."/>
            <person name="Liu Y."/>
            <person name="Xu W."/>
            <person name="Pan J."/>
            <person name="Luo Z.H."/>
            <person name="Li M."/>
        </authorList>
    </citation>
    <scope>NUCLEOTIDE SEQUENCE [LARGE SCALE GENOMIC DNA]</scope>
    <source>
        <strain evidence="1">SpSt-200</strain>
    </source>
</reference>